<dbReference type="AlphaFoldDB" id="B5YNH6"/>
<gene>
    <name evidence="5" type="ORF">THAPS_7153</name>
</gene>
<dbReference type="GeneID" id="7450687"/>
<keyword evidence="2" id="KW-0479">Metal-binding</keyword>
<evidence type="ECO:0000313" key="6">
    <source>
        <dbReference type="Proteomes" id="UP000001449"/>
    </source>
</evidence>
<evidence type="ECO:0000313" key="5">
    <source>
        <dbReference type="EMBL" id="ACI64990.1"/>
    </source>
</evidence>
<dbReference type="HOGENOM" id="CLU_1528237_0_0_1"/>
<dbReference type="GO" id="GO:0022900">
    <property type="term" value="P:electron transport chain"/>
    <property type="evidence" value="ECO:0000318"/>
    <property type="project" value="GO_Central"/>
</dbReference>
<dbReference type="GO" id="GO:0046872">
    <property type="term" value="F:metal ion binding"/>
    <property type="evidence" value="ECO:0007669"/>
    <property type="project" value="UniProtKB-KW"/>
</dbReference>
<organism evidence="5 6">
    <name type="scientific">Thalassiosira pseudonana</name>
    <name type="common">Marine diatom</name>
    <name type="synonym">Cyclotella nana</name>
    <dbReference type="NCBI Taxonomy" id="35128"/>
    <lineage>
        <taxon>Eukaryota</taxon>
        <taxon>Sar</taxon>
        <taxon>Stramenopiles</taxon>
        <taxon>Ochrophyta</taxon>
        <taxon>Bacillariophyta</taxon>
        <taxon>Coscinodiscophyceae</taxon>
        <taxon>Thalassiosirophycidae</taxon>
        <taxon>Thalassiosirales</taxon>
        <taxon>Thalassiosiraceae</taxon>
        <taxon>Thalassiosira</taxon>
    </lineage>
</organism>
<dbReference type="GO" id="GO:0009055">
    <property type="term" value="F:electron transfer activity"/>
    <property type="evidence" value="ECO:0000318"/>
    <property type="project" value="GO_Central"/>
</dbReference>
<dbReference type="PANTHER" id="PTHR23426">
    <property type="entry name" value="FERREDOXIN/ADRENODOXIN"/>
    <property type="match status" value="1"/>
</dbReference>
<dbReference type="PaxDb" id="35128-Thaps7153"/>
<dbReference type="KEGG" id="tps:THAPS_7153"/>
<dbReference type="InParanoid" id="B5YNH6"/>
<evidence type="ECO:0000256" key="4">
    <source>
        <dbReference type="ARBA" id="ARBA00023014"/>
    </source>
</evidence>
<dbReference type="EMBL" id="CP001160">
    <property type="protein sequence ID" value="ACI64990.1"/>
    <property type="molecule type" value="Genomic_DNA"/>
</dbReference>
<dbReference type="RefSeq" id="XP_002296273.1">
    <property type="nucleotide sequence ID" value="XM_002296237.1"/>
</dbReference>
<evidence type="ECO:0000256" key="2">
    <source>
        <dbReference type="ARBA" id="ARBA00022723"/>
    </source>
</evidence>
<keyword evidence="4" id="KW-0411">Iron-sulfur</keyword>
<keyword evidence="3" id="KW-0408">Iron</keyword>
<dbReference type="GO" id="GO:0140647">
    <property type="term" value="P:P450-containing electron transport chain"/>
    <property type="evidence" value="ECO:0007669"/>
    <property type="project" value="InterPro"/>
</dbReference>
<dbReference type="OMA" id="EPRPWDI"/>
<keyword evidence="1" id="KW-0001">2Fe-2S</keyword>
<reference evidence="5 6" key="1">
    <citation type="journal article" date="2004" name="Science">
        <title>The genome of the diatom Thalassiosira pseudonana: ecology, evolution, and metabolism.</title>
        <authorList>
            <person name="Armbrust E.V."/>
            <person name="Berges J.A."/>
            <person name="Bowler C."/>
            <person name="Green B.R."/>
            <person name="Martinez D."/>
            <person name="Putnam N.H."/>
            <person name="Zhou S."/>
            <person name="Allen A.E."/>
            <person name="Apt K.E."/>
            <person name="Bechner M."/>
            <person name="Brzezinski M.A."/>
            <person name="Chaal B.K."/>
            <person name="Chiovitti A."/>
            <person name="Davis A.K."/>
            <person name="Demarest M.S."/>
            <person name="Detter J.C."/>
            <person name="Glavina T."/>
            <person name="Goodstein D."/>
            <person name="Hadi M.Z."/>
            <person name="Hellsten U."/>
            <person name="Hildebrand M."/>
            <person name="Jenkins B.D."/>
            <person name="Jurka J."/>
            <person name="Kapitonov V.V."/>
            <person name="Kroger N."/>
            <person name="Lau W.W."/>
            <person name="Lane T.W."/>
            <person name="Larimer F.W."/>
            <person name="Lippmeier J.C."/>
            <person name="Lucas S."/>
            <person name="Medina M."/>
            <person name="Montsant A."/>
            <person name="Obornik M."/>
            <person name="Parker M.S."/>
            <person name="Palenik B."/>
            <person name="Pazour G.J."/>
            <person name="Richardson P.M."/>
            <person name="Rynearson T.A."/>
            <person name="Saito M.A."/>
            <person name="Schwartz D.C."/>
            <person name="Thamatrakoln K."/>
            <person name="Valentin K."/>
            <person name="Vardi A."/>
            <person name="Wilkerson F.P."/>
            <person name="Rokhsar D.S."/>
        </authorList>
    </citation>
    <scope>NUCLEOTIDE SEQUENCE [LARGE SCALE GENOMIC DNA]</scope>
    <source>
        <strain evidence="5 6">CCMP1335</strain>
    </source>
</reference>
<reference evidence="5 6" key="2">
    <citation type="journal article" date="2008" name="Nature">
        <title>The Phaeodactylum genome reveals the evolutionary history of diatom genomes.</title>
        <authorList>
            <person name="Bowler C."/>
            <person name="Allen A.E."/>
            <person name="Badger J.H."/>
            <person name="Grimwood J."/>
            <person name="Jabbari K."/>
            <person name="Kuo A."/>
            <person name="Maheswari U."/>
            <person name="Martens C."/>
            <person name="Maumus F."/>
            <person name="Otillar R.P."/>
            <person name="Rayko E."/>
            <person name="Salamov A."/>
            <person name="Vandepoele K."/>
            <person name="Beszteri B."/>
            <person name="Gruber A."/>
            <person name="Heijde M."/>
            <person name="Katinka M."/>
            <person name="Mock T."/>
            <person name="Valentin K."/>
            <person name="Verret F."/>
            <person name="Berges J.A."/>
            <person name="Brownlee C."/>
            <person name="Cadoret J.P."/>
            <person name="Chiovitti A."/>
            <person name="Choi C.J."/>
            <person name="Coesel S."/>
            <person name="De Martino A."/>
            <person name="Detter J.C."/>
            <person name="Durkin C."/>
            <person name="Falciatore A."/>
            <person name="Fournet J."/>
            <person name="Haruta M."/>
            <person name="Huysman M.J."/>
            <person name="Jenkins B.D."/>
            <person name="Jiroutova K."/>
            <person name="Jorgensen R.E."/>
            <person name="Joubert Y."/>
            <person name="Kaplan A."/>
            <person name="Kroger N."/>
            <person name="Kroth P.G."/>
            <person name="La Roche J."/>
            <person name="Lindquist E."/>
            <person name="Lommer M."/>
            <person name="Martin-Jezequel V."/>
            <person name="Lopez P.J."/>
            <person name="Lucas S."/>
            <person name="Mangogna M."/>
            <person name="McGinnis K."/>
            <person name="Medlin L.K."/>
            <person name="Montsant A."/>
            <person name="Oudot-Le Secq M.P."/>
            <person name="Napoli C."/>
            <person name="Obornik M."/>
            <person name="Parker M.S."/>
            <person name="Petit J.L."/>
            <person name="Porcel B.M."/>
            <person name="Poulsen N."/>
            <person name="Robison M."/>
            <person name="Rychlewski L."/>
            <person name="Rynearson T.A."/>
            <person name="Schmutz J."/>
            <person name="Shapiro H."/>
            <person name="Siaut M."/>
            <person name="Stanley M."/>
            <person name="Sussman M.R."/>
            <person name="Taylor A.R."/>
            <person name="Vardi A."/>
            <person name="von Dassow P."/>
            <person name="Vyverman W."/>
            <person name="Willis A."/>
            <person name="Wyrwicz L.S."/>
            <person name="Rokhsar D.S."/>
            <person name="Weissenbach J."/>
            <person name="Armbrust E.V."/>
            <person name="Green B.R."/>
            <person name="Van de Peer Y."/>
            <person name="Grigoriev I.V."/>
        </authorList>
    </citation>
    <scope>NUCLEOTIDE SEQUENCE [LARGE SCALE GENOMIC DNA]</scope>
    <source>
        <strain evidence="5 6">CCMP1335</strain>
    </source>
</reference>
<dbReference type="eggNOG" id="ENOG502RW25">
    <property type="taxonomic scope" value="Eukaryota"/>
</dbReference>
<dbReference type="Gene3D" id="3.10.20.30">
    <property type="match status" value="1"/>
</dbReference>
<dbReference type="Proteomes" id="UP000001449">
    <property type="component" value="Chromosome 7"/>
</dbReference>
<accession>B5YNH6</accession>
<dbReference type="InterPro" id="IPR012675">
    <property type="entry name" value="Beta-grasp_dom_sf"/>
</dbReference>
<name>B5YNH6_THAPS</name>
<dbReference type="GO" id="GO:0005739">
    <property type="term" value="C:mitochondrion"/>
    <property type="evidence" value="ECO:0000318"/>
    <property type="project" value="GO_Central"/>
</dbReference>
<protein>
    <submittedName>
        <fullName evidence="5">Uncharacterized protein</fullName>
    </submittedName>
</protein>
<dbReference type="GO" id="GO:0051537">
    <property type="term" value="F:2 iron, 2 sulfur cluster binding"/>
    <property type="evidence" value="ECO:0007669"/>
    <property type="project" value="UniProtKB-KW"/>
</dbReference>
<evidence type="ECO:0000256" key="1">
    <source>
        <dbReference type="ARBA" id="ARBA00022714"/>
    </source>
</evidence>
<proteinExistence type="predicted"/>
<dbReference type="PANTHER" id="PTHR23426:SF67">
    <property type="entry name" value="2FE-2S FERREDOXIN-TYPE DOMAIN-CONTAINING PROTEIN"/>
    <property type="match status" value="1"/>
</dbReference>
<keyword evidence="6" id="KW-1185">Reference proteome</keyword>
<evidence type="ECO:0000256" key="3">
    <source>
        <dbReference type="ARBA" id="ARBA00023004"/>
    </source>
</evidence>
<dbReference type="InterPro" id="IPR001055">
    <property type="entry name" value="Adrenodoxin-like"/>
</dbReference>
<sequence length="176" mass="18825">MISSSIFRVARSTLPSAARRLLSAAAAPVVSTSATDGPPSVFDSIVKLTIIDPSGARRTIPAMVGQSLYTACEMNGVDLGPSSCGATQEKIRSSTWTEPLYGEGATSGFDHVLLQGGNPGVALVEPPHDNEKKMLEAYWDEDEIFPESRLASQVEINDQMDGMVVYVPDRIVDDIP</sequence>